<dbReference type="Proteomes" id="UP000217465">
    <property type="component" value="Unassembled WGS sequence"/>
</dbReference>
<name>A0A2I8AI13_9STRE</name>
<comment type="caution">
    <text evidence="6">The sequence shown here is derived from an EMBL/GenBank/DDBJ whole genome shotgun (WGS) entry which is preliminary data.</text>
</comment>
<dbReference type="Gene3D" id="3.20.20.70">
    <property type="entry name" value="Aldolase class I"/>
    <property type="match status" value="1"/>
</dbReference>
<comment type="similarity">
    <text evidence="2">Belongs to the KHG/KDPG aldolase family.</text>
</comment>
<evidence type="ECO:0000313" key="7">
    <source>
        <dbReference type="Proteomes" id="UP000217465"/>
    </source>
</evidence>
<dbReference type="NCBIfam" id="TIGR01182">
    <property type="entry name" value="eda"/>
    <property type="match status" value="1"/>
</dbReference>
<organism evidence="6 7">
    <name type="scientific">Streptococcus parauberis</name>
    <dbReference type="NCBI Taxonomy" id="1348"/>
    <lineage>
        <taxon>Bacteria</taxon>
        <taxon>Bacillati</taxon>
        <taxon>Bacillota</taxon>
        <taxon>Bacilli</taxon>
        <taxon>Lactobacillales</taxon>
        <taxon>Streptococcaceae</taxon>
        <taxon>Streptococcus</taxon>
    </lineage>
</organism>
<dbReference type="Pfam" id="PF01081">
    <property type="entry name" value="Aldolase"/>
    <property type="match status" value="1"/>
</dbReference>
<dbReference type="CDD" id="cd00452">
    <property type="entry name" value="KDPG_aldolase"/>
    <property type="match status" value="1"/>
</dbReference>
<dbReference type="AlphaFoldDB" id="A0A2I8AI13"/>
<dbReference type="EMBL" id="NSGR01000005">
    <property type="protein sequence ID" value="PCH13152.1"/>
    <property type="molecule type" value="Genomic_DNA"/>
</dbReference>
<dbReference type="SUPFAM" id="SSF51569">
    <property type="entry name" value="Aldolase"/>
    <property type="match status" value="1"/>
</dbReference>
<dbReference type="PANTHER" id="PTHR30246">
    <property type="entry name" value="2-KETO-3-DEOXY-6-PHOSPHOGLUCONATE ALDOLASE"/>
    <property type="match status" value="1"/>
</dbReference>
<evidence type="ECO:0000256" key="5">
    <source>
        <dbReference type="ARBA" id="ARBA00023277"/>
    </source>
</evidence>
<dbReference type="RefSeq" id="WP_003105665.1">
    <property type="nucleotide sequence ID" value="NZ_CBCPIC010000016.1"/>
</dbReference>
<dbReference type="PANTHER" id="PTHR30246:SF1">
    <property type="entry name" value="2-DEHYDRO-3-DEOXY-6-PHOSPHOGALACTONATE ALDOLASE-RELATED"/>
    <property type="match status" value="1"/>
</dbReference>
<comment type="subunit">
    <text evidence="3">Homotrimer.</text>
</comment>
<dbReference type="GeneID" id="61420998"/>
<dbReference type="NCBIfam" id="NF005119">
    <property type="entry name" value="PRK06552.1"/>
    <property type="match status" value="1"/>
</dbReference>
<dbReference type="GO" id="GO:0016829">
    <property type="term" value="F:lyase activity"/>
    <property type="evidence" value="ECO:0007669"/>
    <property type="project" value="UniProtKB-KW"/>
</dbReference>
<dbReference type="InterPro" id="IPR000887">
    <property type="entry name" value="Aldlse_KDPG_KHG"/>
</dbReference>
<evidence type="ECO:0000256" key="1">
    <source>
        <dbReference type="ARBA" id="ARBA00004761"/>
    </source>
</evidence>
<proteinExistence type="inferred from homology"/>
<evidence type="ECO:0000313" key="6">
    <source>
        <dbReference type="EMBL" id="PCH13152.1"/>
    </source>
</evidence>
<accession>A0A2I8AI13</accession>
<keyword evidence="4" id="KW-0456">Lyase</keyword>
<evidence type="ECO:0000256" key="2">
    <source>
        <dbReference type="ARBA" id="ARBA00006906"/>
    </source>
</evidence>
<gene>
    <name evidence="6" type="primary">kdgA</name>
    <name evidence="6" type="ORF">A9Y57_00552</name>
</gene>
<keyword evidence="5" id="KW-0119">Carbohydrate metabolism</keyword>
<comment type="pathway">
    <text evidence="1">Carbohydrate acid metabolism.</text>
</comment>
<sequence>MKRYNILQQMINSGVVAVVRANSPEKAIKIVDAIIEGGIKSIELTYSVPQANDVIKELVDKYQGSGVTIGAGTVLEPISARLAIIAGAQFIVSPCFDREVAKLCNLYQIPYIPGIFTPTEVKTALEYGSEVIKLFPGDISGANMIKDLKGPFPDLNILPSGGVNADNIKDWMKAGATIVSAGSSLYSIGKNDDFELITQNANEFIRSYQKCLITKK</sequence>
<dbReference type="InterPro" id="IPR013785">
    <property type="entry name" value="Aldolase_TIM"/>
</dbReference>
<protein>
    <submittedName>
        <fullName evidence="6">KHG/KDPG aldolase</fullName>
    </submittedName>
</protein>
<reference evidence="6 7" key="1">
    <citation type="submission" date="2016-06" db="EMBL/GenBank/DDBJ databases">
        <authorList>
            <person name="Haines A.N."/>
            <person name="Council K.R."/>
        </authorList>
    </citation>
    <scope>NUCLEOTIDE SEQUENCE [LARGE SCALE GENOMIC DNA]</scope>
    <source>
        <strain evidence="6 7">SP158-29</strain>
    </source>
</reference>
<evidence type="ECO:0000256" key="4">
    <source>
        <dbReference type="ARBA" id="ARBA00023239"/>
    </source>
</evidence>
<evidence type="ECO:0000256" key="3">
    <source>
        <dbReference type="ARBA" id="ARBA00011233"/>
    </source>
</evidence>